<dbReference type="Proteomes" id="UP001565368">
    <property type="component" value="Unassembled WGS sequence"/>
</dbReference>
<evidence type="ECO:0000256" key="7">
    <source>
        <dbReference type="ARBA" id="ARBA00022679"/>
    </source>
</evidence>
<dbReference type="GO" id="GO:0141101">
    <property type="term" value="F:tRNA(Ser) (uridine(44)-2'-O-)-methyltransferase activity"/>
    <property type="evidence" value="ECO:0007669"/>
    <property type="project" value="UniProtKB-EC"/>
</dbReference>
<evidence type="ECO:0000256" key="2">
    <source>
        <dbReference type="ARBA" id="ARBA00009056"/>
    </source>
</evidence>
<dbReference type="Pfam" id="PF07757">
    <property type="entry name" value="AdoMet_MTase"/>
    <property type="match status" value="1"/>
</dbReference>
<name>A0ABR3QCX9_9TREE</name>
<evidence type="ECO:0000256" key="3">
    <source>
        <dbReference type="ARBA" id="ARBA00012795"/>
    </source>
</evidence>
<evidence type="ECO:0000256" key="11">
    <source>
        <dbReference type="RuleBase" id="RU368004"/>
    </source>
</evidence>
<comment type="catalytic activity">
    <reaction evidence="10 11">
        <text>uridine(44) in tRNA(Ser) + S-adenosyl-L-methionine = 2'-O-methyluridine(44) in tRNA(Ser) + S-adenosyl-L-homocysteine + H(+)</text>
        <dbReference type="Rhea" id="RHEA:43100"/>
        <dbReference type="Rhea" id="RHEA-COMP:10339"/>
        <dbReference type="Rhea" id="RHEA-COMP:10340"/>
        <dbReference type="ChEBI" id="CHEBI:15378"/>
        <dbReference type="ChEBI" id="CHEBI:57856"/>
        <dbReference type="ChEBI" id="CHEBI:59789"/>
        <dbReference type="ChEBI" id="CHEBI:65315"/>
        <dbReference type="ChEBI" id="CHEBI:74478"/>
        <dbReference type="EC" id="2.1.1.211"/>
    </reaction>
</comment>
<protein>
    <recommendedName>
        <fullName evidence="4 11">tRNA (uracil-O(2)-)-methyltransferase</fullName>
        <ecNumber evidence="3 11">2.1.1.211</ecNumber>
    </recommendedName>
</protein>
<dbReference type="EMBL" id="JBBXJM010000001">
    <property type="protein sequence ID" value="KAL1412527.1"/>
    <property type="molecule type" value="Genomic_DNA"/>
</dbReference>
<feature type="compositionally biased region" description="Pro residues" evidence="12">
    <location>
        <begin position="1"/>
        <end position="13"/>
    </location>
</feature>
<keyword evidence="8 11" id="KW-0949">S-adenosyl-L-methionine</keyword>
<comment type="subcellular location">
    <subcellularLocation>
        <location evidence="1 11">Cytoplasm</location>
    </subcellularLocation>
</comment>
<gene>
    <name evidence="13" type="primary">TRM44</name>
    <name evidence="13" type="ORF">Q8F55_000273</name>
</gene>
<accession>A0ABR3QCX9</accession>
<evidence type="ECO:0000256" key="1">
    <source>
        <dbReference type="ARBA" id="ARBA00004496"/>
    </source>
</evidence>
<comment type="caution">
    <text evidence="13">The sequence shown here is derived from an EMBL/GenBank/DDBJ whole genome shotgun (WGS) entry which is preliminary data.</text>
</comment>
<evidence type="ECO:0000256" key="12">
    <source>
        <dbReference type="SAM" id="MobiDB-lite"/>
    </source>
</evidence>
<keyword evidence="7 11" id="KW-0808">Transferase</keyword>
<keyword evidence="5 11" id="KW-0963">Cytoplasm</keyword>
<keyword evidence="14" id="KW-1185">Reference proteome</keyword>
<evidence type="ECO:0000256" key="9">
    <source>
        <dbReference type="ARBA" id="ARBA00022694"/>
    </source>
</evidence>
<feature type="region of interest" description="Disordered" evidence="12">
    <location>
        <begin position="1"/>
        <end position="21"/>
    </location>
</feature>
<evidence type="ECO:0000256" key="6">
    <source>
        <dbReference type="ARBA" id="ARBA00022603"/>
    </source>
</evidence>
<sequence length="586" mass="65016">MATVPPAPAAAPKPDPKAPLHIQHPKFKPAYHAPGAASLLPAQEGWVTPLSAPAFFPRDVFHTVLAELTAHPEQNSSLILRAEVQPLRTSDSDDGGVGAQLGLEHSTQRLRFVPRQPRRDGPLEQRVHTYAGREDLGLVLKLPDAGSAADVPYYHPAVRALAFVWEAADEDAEAVFDEATGDRVYGRISISYLPFEDSPATVGPDVFLVPPPKPARKRSPLAPVSEEPAVVLPAEDAAGAEEARKLAEKRLQRTCLALLEKLHKHGHGSHNGYVKRVIHDVVVSKAPFQDLYQALKERHHTLESRKAKAWSTKVEDVKRHVWKDIAIAAFLMLLWKDMYPAREGPALSGMEWDAWGRPAGGFIDLGCGNALLVHILISEGYRGKGYELRARRTWPEYPAATQAALVDLPINMPSLFPETLEQWDSGEWPGSDECVIKENTFLIGNHADELTPWLPLLSLLPPTPVPHLSLPCCLHTLDDAFTTLDYAPPPHPHTPRGGFDDGLEAGSSRYKSYVMWLGWCGLQAGWMWEKEPLRIPSTRGWGIVARKRWATDKEQDRACRTWALQEVDRVRHGGAFKVREKEGNDH</sequence>
<evidence type="ECO:0000256" key="10">
    <source>
        <dbReference type="ARBA" id="ARBA00047957"/>
    </source>
</evidence>
<comment type="function">
    <text evidence="11">Adenosyl-L-methionine (AdoMet)-dependent tRNA (uracil-O(2)-)-methyltransferase.</text>
</comment>
<reference evidence="13 14" key="1">
    <citation type="submission" date="2023-08" db="EMBL/GenBank/DDBJ databases">
        <title>Annotated Genome Sequence of Vanrija albida AlHP1.</title>
        <authorList>
            <person name="Herzog R."/>
        </authorList>
    </citation>
    <scope>NUCLEOTIDE SEQUENCE [LARGE SCALE GENOMIC DNA]</scope>
    <source>
        <strain evidence="13 14">AlHP1</strain>
    </source>
</reference>
<evidence type="ECO:0000256" key="5">
    <source>
        <dbReference type="ARBA" id="ARBA00022490"/>
    </source>
</evidence>
<evidence type="ECO:0000256" key="8">
    <source>
        <dbReference type="ARBA" id="ARBA00022691"/>
    </source>
</evidence>
<organism evidence="13 14">
    <name type="scientific">Vanrija albida</name>
    <dbReference type="NCBI Taxonomy" id="181172"/>
    <lineage>
        <taxon>Eukaryota</taxon>
        <taxon>Fungi</taxon>
        <taxon>Dikarya</taxon>
        <taxon>Basidiomycota</taxon>
        <taxon>Agaricomycotina</taxon>
        <taxon>Tremellomycetes</taxon>
        <taxon>Trichosporonales</taxon>
        <taxon>Trichosporonaceae</taxon>
        <taxon>Vanrija</taxon>
    </lineage>
</organism>
<dbReference type="EC" id="2.1.1.211" evidence="3 11"/>
<dbReference type="PANTHER" id="PTHR21210">
    <property type="entry name" value="TRNA (URACIL-O(2)-)-METHYLTRANSFERASE-RELATED"/>
    <property type="match status" value="1"/>
</dbReference>
<dbReference type="RefSeq" id="XP_069212471.1">
    <property type="nucleotide sequence ID" value="XM_069348927.1"/>
</dbReference>
<dbReference type="InterPro" id="IPR011671">
    <property type="entry name" value="tRNA_uracil_MeTrfase"/>
</dbReference>
<comment type="similarity">
    <text evidence="2 11">Belongs to the TRM44 family.</text>
</comment>
<evidence type="ECO:0000256" key="4">
    <source>
        <dbReference type="ARBA" id="ARBA00017788"/>
    </source>
</evidence>
<dbReference type="GeneID" id="95981316"/>
<evidence type="ECO:0000313" key="13">
    <source>
        <dbReference type="EMBL" id="KAL1412527.1"/>
    </source>
</evidence>
<evidence type="ECO:0000313" key="14">
    <source>
        <dbReference type="Proteomes" id="UP001565368"/>
    </source>
</evidence>
<dbReference type="PANTHER" id="PTHR21210:SF0">
    <property type="entry name" value="TRNA (URACIL-O(2)-)-METHYLTRANSFERASE-RELATED"/>
    <property type="match status" value="1"/>
</dbReference>
<keyword evidence="6 11" id="KW-0489">Methyltransferase</keyword>
<proteinExistence type="inferred from homology"/>
<keyword evidence="9 11" id="KW-0819">tRNA processing</keyword>
<dbReference type="GO" id="GO:0032259">
    <property type="term" value="P:methylation"/>
    <property type="evidence" value="ECO:0007669"/>
    <property type="project" value="UniProtKB-KW"/>
</dbReference>